<dbReference type="Proteomes" id="UP000239757">
    <property type="component" value="Unassembled WGS sequence"/>
</dbReference>
<protein>
    <submittedName>
        <fullName evidence="1">Uncharacterized protein</fullName>
    </submittedName>
</protein>
<reference evidence="1 2" key="1">
    <citation type="submission" date="2015-01" db="EMBL/GenBank/DDBJ databases">
        <title>Genome of allotetraploid Gossypium barbadense reveals genomic plasticity and fiber elongation in cotton evolution.</title>
        <authorList>
            <person name="Chen X."/>
            <person name="Liu X."/>
            <person name="Zhao B."/>
            <person name="Zheng H."/>
            <person name="Hu Y."/>
            <person name="Lu G."/>
            <person name="Yang C."/>
            <person name="Chen J."/>
            <person name="Shan C."/>
            <person name="Zhang L."/>
            <person name="Zhou Y."/>
            <person name="Wang L."/>
            <person name="Guo W."/>
            <person name="Bai Y."/>
            <person name="Ruan J."/>
            <person name="Shangguan X."/>
            <person name="Mao Y."/>
            <person name="Jiang J."/>
            <person name="Zhu Y."/>
            <person name="Lei J."/>
            <person name="Kang H."/>
            <person name="Chen S."/>
            <person name="He X."/>
            <person name="Wang R."/>
            <person name="Wang Y."/>
            <person name="Chen J."/>
            <person name="Wang L."/>
            <person name="Yu S."/>
            <person name="Wang B."/>
            <person name="Wei J."/>
            <person name="Song S."/>
            <person name="Lu X."/>
            <person name="Gao Z."/>
            <person name="Gu W."/>
            <person name="Deng X."/>
            <person name="Ma D."/>
            <person name="Wang S."/>
            <person name="Liang W."/>
            <person name="Fang L."/>
            <person name="Cai C."/>
            <person name="Zhu X."/>
            <person name="Zhou B."/>
            <person name="Zhang Y."/>
            <person name="Chen Z."/>
            <person name="Xu S."/>
            <person name="Zhu R."/>
            <person name="Wang S."/>
            <person name="Zhang T."/>
            <person name="Zhao G."/>
        </authorList>
    </citation>
    <scope>NUCLEOTIDE SEQUENCE [LARGE SCALE GENOMIC DNA]</scope>
    <source>
        <strain evidence="2">cv. Xinhai21</strain>
        <tissue evidence="1">Leaf</tissue>
    </source>
</reference>
<accession>A0A2P5W0Q6</accession>
<evidence type="ECO:0000313" key="1">
    <source>
        <dbReference type="EMBL" id="PPR84666.1"/>
    </source>
</evidence>
<gene>
    <name evidence="1" type="ORF">GOBAR_AA36046</name>
</gene>
<sequence length="75" mass="8216">MPLRLLLNGEGNEIGMVEDVAARIVGGRVRGEGVLALGRRMMDVAIESVEIILLHELFRVKAQCGTELWDAQLAD</sequence>
<evidence type="ECO:0000313" key="2">
    <source>
        <dbReference type="Proteomes" id="UP000239757"/>
    </source>
</evidence>
<name>A0A2P5W0Q6_GOSBA</name>
<dbReference type="AlphaFoldDB" id="A0A2P5W0Q6"/>
<dbReference type="EMBL" id="KZ669744">
    <property type="protein sequence ID" value="PPR84666.1"/>
    <property type="molecule type" value="Genomic_DNA"/>
</dbReference>
<proteinExistence type="predicted"/>
<organism evidence="1 2">
    <name type="scientific">Gossypium barbadense</name>
    <name type="common">Sea Island cotton</name>
    <name type="synonym">Hibiscus barbadensis</name>
    <dbReference type="NCBI Taxonomy" id="3634"/>
    <lineage>
        <taxon>Eukaryota</taxon>
        <taxon>Viridiplantae</taxon>
        <taxon>Streptophyta</taxon>
        <taxon>Embryophyta</taxon>
        <taxon>Tracheophyta</taxon>
        <taxon>Spermatophyta</taxon>
        <taxon>Magnoliopsida</taxon>
        <taxon>eudicotyledons</taxon>
        <taxon>Gunneridae</taxon>
        <taxon>Pentapetalae</taxon>
        <taxon>rosids</taxon>
        <taxon>malvids</taxon>
        <taxon>Malvales</taxon>
        <taxon>Malvaceae</taxon>
        <taxon>Malvoideae</taxon>
        <taxon>Gossypium</taxon>
    </lineage>
</organism>